<dbReference type="HOGENOM" id="CLU_1164210_0_0_6"/>
<protein>
    <submittedName>
        <fullName evidence="1">Uncharacterized protein</fullName>
    </submittedName>
</protein>
<evidence type="ECO:0000313" key="1">
    <source>
        <dbReference type="EMBL" id="EHM53099.1"/>
    </source>
</evidence>
<dbReference type="AlphaFoldDB" id="G9ZGP9"/>
<reference evidence="1 2" key="1">
    <citation type="submission" date="2011-08" db="EMBL/GenBank/DDBJ databases">
        <authorList>
            <person name="Weinstock G."/>
            <person name="Sodergren E."/>
            <person name="Clifton S."/>
            <person name="Fulton L."/>
            <person name="Fulton B."/>
            <person name="Courtney L."/>
            <person name="Fronick C."/>
            <person name="Harrison M."/>
            <person name="Strong C."/>
            <person name="Farmer C."/>
            <person name="Delahaunty K."/>
            <person name="Markovic C."/>
            <person name="Hall O."/>
            <person name="Minx P."/>
            <person name="Tomlinson C."/>
            <person name="Mitreva M."/>
            <person name="Hou S."/>
            <person name="Chen J."/>
            <person name="Wollam A."/>
            <person name="Pepin K.H."/>
            <person name="Johnson M."/>
            <person name="Bhonagiri V."/>
            <person name="Zhang X."/>
            <person name="Suruliraj S."/>
            <person name="Warren W."/>
            <person name="Chinwalla A."/>
            <person name="Mardis E.R."/>
            <person name="Wilson R.K."/>
        </authorList>
    </citation>
    <scope>NUCLEOTIDE SEQUENCE [LARGE SCALE GENOMIC DNA]</scope>
    <source>
        <strain evidence="1 2">F0432</strain>
    </source>
</reference>
<dbReference type="Proteomes" id="UP000004750">
    <property type="component" value="Unassembled WGS sequence"/>
</dbReference>
<accession>G9ZGP9</accession>
<comment type="caution">
    <text evidence="1">The sequence shown here is derived from an EMBL/GenBank/DDBJ whole genome shotgun (WGS) entry which is preliminary data.</text>
</comment>
<evidence type="ECO:0000313" key="2">
    <source>
        <dbReference type="Proteomes" id="UP000004750"/>
    </source>
</evidence>
<organism evidence="1 2">
    <name type="scientific">Cardiobacterium valvarum F0432</name>
    <dbReference type="NCBI Taxonomy" id="797473"/>
    <lineage>
        <taxon>Bacteria</taxon>
        <taxon>Pseudomonadati</taxon>
        <taxon>Pseudomonadota</taxon>
        <taxon>Gammaproteobacteria</taxon>
        <taxon>Cardiobacteriales</taxon>
        <taxon>Cardiobacteriaceae</taxon>
        <taxon>Cardiobacterium</taxon>
    </lineage>
</organism>
<dbReference type="STRING" id="797473.HMPREF9080_02013"/>
<gene>
    <name evidence="1" type="ORF">HMPREF9080_02013</name>
</gene>
<name>G9ZGP9_9GAMM</name>
<dbReference type="EMBL" id="AGCM01000114">
    <property type="protein sequence ID" value="EHM53099.1"/>
    <property type="molecule type" value="Genomic_DNA"/>
</dbReference>
<proteinExistence type="predicted"/>
<sequence length="238" mass="24080">MRAVHRPEVGAPPFFAGIEVVAASGVPGVGFDVVQGAEQQGAEVEEVLASLADAAPEGGRIGRLQEGVAEGGGVFPQDDGVIRGDGAVMAVVAVFLRADEQALPRRFVCRPPKVGGVDASAMLFCQREMLPISIGQGVRPGTGGELPPFCAAGGDDAVQGVCRCAQVLLMAWCAVGTGAGPDIQNAAAAMVVADSGGDGRVFFGTEAGGFHSCGGVVRAVFFAAWRAGFIGLKTRQAA</sequence>